<proteinExistence type="predicted"/>
<evidence type="ECO:0000313" key="2">
    <source>
        <dbReference type="Proteomes" id="UP000789366"/>
    </source>
</evidence>
<protein>
    <submittedName>
        <fullName evidence="1">4004_t:CDS:1</fullName>
    </submittedName>
</protein>
<evidence type="ECO:0000313" key="1">
    <source>
        <dbReference type="EMBL" id="CAG8516306.1"/>
    </source>
</evidence>
<reference evidence="1" key="1">
    <citation type="submission" date="2021-06" db="EMBL/GenBank/DDBJ databases">
        <authorList>
            <person name="Kallberg Y."/>
            <person name="Tangrot J."/>
            <person name="Rosling A."/>
        </authorList>
    </citation>
    <scope>NUCLEOTIDE SEQUENCE</scope>
    <source>
        <strain evidence="1">28 12/20/2015</strain>
    </source>
</reference>
<accession>A0ACA9L944</accession>
<comment type="caution">
    <text evidence="1">The sequence shown here is derived from an EMBL/GenBank/DDBJ whole genome shotgun (WGS) entry which is preliminary data.</text>
</comment>
<name>A0ACA9L944_9GLOM</name>
<gene>
    <name evidence="1" type="ORF">SPELUC_LOCUS3715</name>
</gene>
<sequence>MEKKQSLEFNLMNKVHYELKRYSEFNTSNREAYKNMYFLLLSKIGIKKDEKQFCQNRFIREFDRYNIISKCVEPMKCNKCGSERYSEKLCSNCILQYLRSLFDSWTSGDDELDKFIQGCQTISSLPRFILEWVPYEQFKEIEYFAKGGFSDIFSAIWTRGSIDDWDEEKENFIYMENQPVVLKKLKGLNGKELQKIYNEAMNHCIIQSDFLVGCYGITKDFQGDYFMVLDRCWNSDPSIRPNIKELFSFSIKKLKDYYKDDVETFIQSLSSQHATVEEFIPHLRHEPYLQQTNSYMHTSKIISAINN</sequence>
<organism evidence="1 2">
    <name type="scientific">Cetraspora pellucida</name>
    <dbReference type="NCBI Taxonomy" id="1433469"/>
    <lineage>
        <taxon>Eukaryota</taxon>
        <taxon>Fungi</taxon>
        <taxon>Fungi incertae sedis</taxon>
        <taxon>Mucoromycota</taxon>
        <taxon>Glomeromycotina</taxon>
        <taxon>Glomeromycetes</taxon>
        <taxon>Diversisporales</taxon>
        <taxon>Gigasporaceae</taxon>
        <taxon>Cetraspora</taxon>
    </lineage>
</organism>
<dbReference type="EMBL" id="CAJVPW010002981">
    <property type="protein sequence ID" value="CAG8516306.1"/>
    <property type="molecule type" value="Genomic_DNA"/>
</dbReference>
<dbReference type="Proteomes" id="UP000789366">
    <property type="component" value="Unassembled WGS sequence"/>
</dbReference>
<keyword evidence="2" id="KW-1185">Reference proteome</keyword>